<evidence type="ECO:0000313" key="2">
    <source>
        <dbReference type="Proteomes" id="UP000626844"/>
    </source>
</evidence>
<dbReference type="AlphaFoldDB" id="A0A926RVQ6"/>
<dbReference type="RefSeq" id="WP_191155488.1">
    <property type="nucleotide sequence ID" value="NZ_JACXAI010000002.1"/>
</dbReference>
<comment type="caution">
    <text evidence="1">The sequence shown here is derived from an EMBL/GenBank/DDBJ whole genome shotgun (WGS) entry which is preliminary data.</text>
</comment>
<dbReference type="EMBL" id="JACXAI010000002">
    <property type="protein sequence ID" value="MBD1379141.1"/>
    <property type="molecule type" value="Genomic_DNA"/>
</dbReference>
<evidence type="ECO:0000313" key="1">
    <source>
        <dbReference type="EMBL" id="MBD1379141.1"/>
    </source>
</evidence>
<keyword evidence="2" id="KW-1185">Reference proteome</keyword>
<gene>
    <name evidence="1" type="ORF">IC621_02760</name>
</gene>
<proteinExistence type="predicted"/>
<sequence length="64" mass="7574">MKKLIELKEHIQGVLLIDHFNGAKFLVTKETPVDDKLLWIDCEPENYFQDHIINRLKVEKSILL</sequence>
<reference evidence="1" key="1">
    <citation type="submission" date="2020-09" db="EMBL/GenBank/DDBJ databases">
        <title>A novel bacterium of genus Bacillus, isolated from South China Sea.</title>
        <authorList>
            <person name="Huang H."/>
            <person name="Mo K."/>
            <person name="Hu Y."/>
        </authorList>
    </citation>
    <scope>NUCLEOTIDE SEQUENCE</scope>
    <source>
        <strain evidence="1">IB182487</strain>
    </source>
</reference>
<accession>A0A926RVQ6</accession>
<name>A0A926RVQ6_9BACI</name>
<dbReference type="Proteomes" id="UP000626844">
    <property type="component" value="Unassembled WGS sequence"/>
</dbReference>
<protein>
    <submittedName>
        <fullName evidence="1">Uncharacterized protein</fullName>
    </submittedName>
</protein>
<organism evidence="1 2">
    <name type="scientific">Metabacillus arenae</name>
    <dbReference type="NCBI Taxonomy" id="2771434"/>
    <lineage>
        <taxon>Bacteria</taxon>
        <taxon>Bacillati</taxon>
        <taxon>Bacillota</taxon>
        <taxon>Bacilli</taxon>
        <taxon>Bacillales</taxon>
        <taxon>Bacillaceae</taxon>
        <taxon>Metabacillus</taxon>
    </lineage>
</organism>